<dbReference type="InterPro" id="IPR035985">
    <property type="entry name" value="Ubiquitin-activating_enz"/>
</dbReference>
<dbReference type="GO" id="GO:0008641">
    <property type="term" value="F:ubiquitin-like modifier activating enzyme activity"/>
    <property type="evidence" value="ECO:0007669"/>
    <property type="project" value="InterPro"/>
</dbReference>
<organism evidence="2 3">
    <name type="scientific">Halomonas daqiaonensis</name>
    <dbReference type="NCBI Taxonomy" id="650850"/>
    <lineage>
        <taxon>Bacteria</taxon>
        <taxon>Pseudomonadati</taxon>
        <taxon>Pseudomonadota</taxon>
        <taxon>Gammaproteobacteria</taxon>
        <taxon>Oceanospirillales</taxon>
        <taxon>Halomonadaceae</taxon>
        <taxon>Halomonas</taxon>
    </lineage>
</organism>
<name>A0A1H7UDS7_9GAMM</name>
<evidence type="ECO:0000313" key="2">
    <source>
        <dbReference type="EMBL" id="SEL95121.1"/>
    </source>
</evidence>
<dbReference type="SUPFAM" id="SSF69572">
    <property type="entry name" value="Activating enzymes of the ubiquitin-like proteins"/>
    <property type="match status" value="1"/>
</dbReference>
<dbReference type="Proteomes" id="UP000198807">
    <property type="component" value="Unassembled WGS sequence"/>
</dbReference>
<feature type="domain" description="THIF-type NAD/FAD binding fold" evidence="1">
    <location>
        <begin position="234"/>
        <end position="351"/>
    </location>
</feature>
<dbReference type="EMBL" id="FOBC01000020">
    <property type="protein sequence ID" value="SEL95121.1"/>
    <property type="molecule type" value="Genomic_DNA"/>
</dbReference>
<evidence type="ECO:0000313" key="3">
    <source>
        <dbReference type="Proteomes" id="UP000198807"/>
    </source>
</evidence>
<dbReference type="Pfam" id="PF00899">
    <property type="entry name" value="ThiF"/>
    <property type="match status" value="1"/>
</dbReference>
<accession>A0A1H7UDS7</accession>
<sequence>MDNAPHWPHIERDGVLCLTTTKYSAHVGPRVLTMLQHAVDVLAMDSEARTIEFRREFLSYWSQQVGSKEPHCYALLSPRSNDRDIYYHSARTGQIIFADDPSELSSWLKNAGIKAEALLTTRVVWPAQIPTPDQYPVKGRDIINLVGREHIERHVRAGYDLPLVMGFMINGAPMFAAASISGASAKFLKKGFRKSSPRPARFVANTFFAKAIVPLSIERIDPFWVHGRDSNITLDRLRTASVGIVGCGAIGGFLARGLAQAGVDSLTLVDYDEIRPQNLGRHVLGSEWLGWLKADAISAQIRRDFPHVRDVQPHTRAFQNLKPGDLEGLAQCDVLVLAGLDLPAELAIDHWIDTIEHPPTRVWTWTEEYALAGHAVALIGRDRFSEGLDADGFYFGRLTHGWSQKNVVLGEAGCGVTFHPYDAVDMSSTVLMAQRLIIDVILGKVPQSTNRMWLGNRDIVIERGGVPSELFDRSHCEISRAWEKDDGTNH</sequence>
<dbReference type="GO" id="GO:0061503">
    <property type="term" value="F:tRNA threonylcarbamoyladenosine dehydratase"/>
    <property type="evidence" value="ECO:0007669"/>
    <property type="project" value="TreeGrafter"/>
</dbReference>
<dbReference type="InterPro" id="IPR045886">
    <property type="entry name" value="ThiF/MoeB/HesA"/>
</dbReference>
<reference evidence="3" key="1">
    <citation type="submission" date="2016-10" db="EMBL/GenBank/DDBJ databases">
        <authorList>
            <person name="Varghese N."/>
            <person name="Submissions S."/>
        </authorList>
    </citation>
    <scope>NUCLEOTIDE SEQUENCE [LARGE SCALE GENOMIC DNA]</scope>
    <source>
        <strain evidence="3">CGMCC 1.9150</strain>
    </source>
</reference>
<dbReference type="STRING" id="650850.SAMN04488129_12027"/>
<protein>
    <submittedName>
        <fullName evidence="2">ThiF family protein</fullName>
    </submittedName>
</protein>
<evidence type="ECO:0000259" key="1">
    <source>
        <dbReference type="Pfam" id="PF00899"/>
    </source>
</evidence>
<gene>
    <name evidence="2" type="ORF">SAMN04488129_12027</name>
</gene>
<dbReference type="Gene3D" id="3.40.50.720">
    <property type="entry name" value="NAD(P)-binding Rossmann-like Domain"/>
    <property type="match status" value="1"/>
</dbReference>
<dbReference type="PANTHER" id="PTHR43267">
    <property type="entry name" value="TRNA THREONYLCARBAMOYLADENOSINE DEHYDRATASE"/>
    <property type="match status" value="1"/>
</dbReference>
<proteinExistence type="predicted"/>
<keyword evidence="3" id="KW-1185">Reference proteome</keyword>
<dbReference type="PANTHER" id="PTHR43267:SF1">
    <property type="entry name" value="TRNA THREONYLCARBAMOYLADENOSINE DEHYDRATASE"/>
    <property type="match status" value="1"/>
</dbReference>
<dbReference type="GO" id="GO:0061504">
    <property type="term" value="P:cyclic threonylcarbamoyladenosine biosynthetic process"/>
    <property type="evidence" value="ECO:0007669"/>
    <property type="project" value="TreeGrafter"/>
</dbReference>
<dbReference type="AlphaFoldDB" id="A0A1H7UDS7"/>
<dbReference type="InterPro" id="IPR000594">
    <property type="entry name" value="ThiF_NAD_FAD-bd"/>
</dbReference>